<evidence type="ECO:0000313" key="2">
    <source>
        <dbReference type="EMBL" id="QBM90783.1"/>
    </source>
</evidence>
<dbReference type="Proteomes" id="UP000292447">
    <property type="component" value="Chromosome VI"/>
</dbReference>
<dbReference type="InterPro" id="IPR051870">
    <property type="entry name" value="Elongin-A_domain"/>
</dbReference>
<evidence type="ECO:0000313" key="3">
    <source>
        <dbReference type="Proteomes" id="UP000292447"/>
    </source>
</evidence>
<dbReference type="InterPro" id="IPR010684">
    <property type="entry name" value="RNA_pol_II_trans_fac_SIII_A"/>
</dbReference>
<reference evidence="3" key="1">
    <citation type="submission" date="2019-03" db="EMBL/GenBank/DDBJ databases">
        <title>Snf2 controls pulcherriminic acid biosynthesis and connects pigmentation and antifungal activity of the yeast Metschnikowia pulcherrima.</title>
        <authorList>
            <person name="Gore-Lloyd D."/>
            <person name="Sumann I."/>
            <person name="Brachmann A.O."/>
            <person name="Schneeberger K."/>
            <person name="Ortiz-Merino R.A."/>
            <person name="Moreno-Beltran M."/>
            <person name="Schlaefli M."/>
            <person name="Kirner P."/>
            <person name="Santos Kron A."/>
            <person name="Wolfe K.H."/>
            <person name="Piel J."/>
            <person name="Ahrens C.H."/>
            <person name="Henk D."/>
            <person name="Freimoser F.M."/>
        </authorList>
    </citation>
    <scope>NUCLEOTIDE SEQUENCE [LARGE SCALE GENOMIC DNA]</scope>
    <source>
        <strain evidence="3">APC 1.2</strain>
    </source>
</reference>
<sequence>MVSGVPSLFGLAQSVCIKLSSRITDVGDTPYHLVQPILKRLNAKQLALIEENSPIIMPHTDELWGFLIEKDFPDRPFNPAKLRLLPSGDNAQMPRRNLYKQYASEKEQFLATSADRLRRMTEKLRKEKSKNSITTVQGILVDPTIRRRNTQYNANGRGYNTQKARPTSILGKARRDVLQRLLMFGGVPKVYDPYKPFQSLKANATKQVKSPTRNPIKKEICTSAAKKEDMAVTECVSQKLSSPPIPNRAENPPNIGDTEPESPIAKSMDRDISELAESSPVPKQVRKRRPPPSIFLNQRKKVRVPERPPAGQATKRAPNKDPSEPKMELRKPVRAIKSSIFN</sequence>
<name>A0A4V1AEY0_9ASCO</name>
<dbReference type="GO" id="GO:0070449">
    <property type="term" value="C:elongin complex"/>
    <property type="evidence" value="ECO:0007669"/>
    <property type="project" value="InterPro"/>
</dbReference>
<feature type="compositionally biased region" description="Basic and acidic residues" evidence="1">
    <location>
        <begin position="318"/>
        <end position="331"/>
    </location>
</feature>
<dbReference type="AlphaFoldDB" id="A0A4V1AEY0"/>
<protein>
    <submittedName>
        <fullName evidence="2">Elongin-A</fullName>
    </submittedName>
</protein>
<dbReference type="GO" id="GO:0006368">
    <property type="term" value="P:transcription elongation by RNA polymerase II"/>
    <property type="evidence" value="ECO:0007669"/>
    <property type="project" value="InterPro"/>
</dbReference>
<dbReference type="Pfam" id="PF06881">
    <property type="entry name" value="Elongin_A"/>
    <property type="match status" value="1"/>
</dbReference>
<feature type="region of interest" description="Disordered" evidence="1">
    <location>
        <begin position="235"/>
        <end position="342"/>
    </location>
</feature>
<dbReference type="EMBL" id="CP034461">
    <property type="protein sequence ID" value="QBM90783.1"/>
    <property type="molecule type" value="Genomic_DNA"/>
</dbReference>
<gene>
    <name evidence="2" type="primary">MPUL0F03700</name>
    <name evidence="2" type="ORF">METSCH_F03700</name>
</gene>
<dbReference type="PANTHER" id="PTHR15141:SF76">
    <property type="entry name" value="TRANSCRIPTION ELONGATION FACTOR B POLYPEPTIDE 3"/>
    <property type="match status" value="1"/>
</dbReference>
<accession>A0A4V1AEY0</accession>
<keyword evidence="3" id="KW-1185">Reference proteome</keyword>
<evidence type="ECO:0000256" key="1">
    <source>
        <dbReference type="SAM" id="MobiDB-lite"/>
    </source>
</evidence>
<dbReference type="PANTHER" id="PTHR15141">
    <property type="entry name" value="TRANSCRIPTION ELONGATION FACTOR B POLYPEPTIDE 3"/>
    <property type="match status" value="1"/>
</dbReference>
<organism evidence="2 3">
    <name type="scientific">Metschnikowia aff. pulcherrima</name>
    <dbReference type="NCBI Taxonomy" id="2163413"/>
    <lineage>
        <taxon>Eukaryota</taxon>
        <taxon>Fungi</taxon>
        <taxon>Dikarya</taxon>
        <taxon>Ascomycota</taxon>
        <taxon>Saccharomycotina</taxon>
        <taxon>Pichiomycetes</taxon>
        <taxon>Metschnikowiaceae</taxon>
        <taxon>Metschnikowia</taxon>
    </lineage>
</organism>
<proteinExistence type="predicted"/>
<dbReference type="STRING" id="2163413.A0A4V1AEY0"/>
<dbReference type="Gene3D" id="6.10.250.3180">
    <property type="match status" value="1"/>
</dbReference>